<keyword evidence="4" id="KW-1185">Reference proteome</keyword>
<dbReference type="SUPFAM" id="SSF53756">
    <property type="entry name" value="UDP-Glycosyltransferase/glycogen phosphorylase"/>
    <property type="match status" value="1"/>
</dbReference>
<accession>A0ABX1QWI3</accession>
<gene>
    <name evidence="3" type="ORF">G6042_08555</name>
</gene>
<name>A0ABX1QWI3_9FLAO</name>
<feature type="domain" description="Glycosyltransferase subfamily 4-like N-terminal" evidence="2">
    <location>
        <begin position="19"/>
        <end position="173"/>
    </location>
</feature>
<dbReference type="PANTHER" id="PTHR45947">
    <property type="entry name" value="SULFOQUINOVOSYL TRANSFERASE SQD2"/>
    <property type="match status" value="1"/>
</dbReference>
<dbReference type="Pfam" id="PF13439">
    <property type="entry name" value="Glyco_transf_4"/>
    <property type="match status" value="1"/>
</dbReference>
<dbReference type="Pfam" id="PF00534">
    <property type="entry name" value="Glycos_transf_1"/>
    <property type="match status" value="1"/>
</dbReference>
<proteinExistence type="predicted"/>
<evidence type="ECO:0000313" key="4">
    <source>
        <dbReference type="Proteomes" id="UP000767947"/>
    </source>
</evidence>
<sequence length="364" mass="41636">MIDYKKRILVLSSEFPPLPGGIGNHAYFLSKYLKKKGFEVTVVTDHRSEIEDIEFDEKQSFKIFRIKRNKWTYFNRIKKAFYLAKRNQIILCSGKFSLWLGAFLRSFFSSKRCVAVLHGSELKSGGFFSQQFTKWSLQRFDSLIAVSEFTKKNALEINPKLQIQVINNGIEVSHFSNIKVNKQESLNLITVGNLTFRKGQQNMINALSFLKETYPNIHYHCVGIPTEKEKFTALAKSLEVLENITFYGALSDVEKNEMLAKSSIFVMLSEHIKNDFEGFGIALLEANILGIPAIGSKDSGISDAIKNGYSGFLVNQHNPEEIEKAISEIMANYSVFSEQAKKWSEKFDWNIIVEKYIKIIENEA</sequence>
<comment type="caution">
    <text evidence="3">The sequence shown here is derived from an EMBL/GenBank/DDBJ whole genome shotgun (WGS) entry which is preliminary data.</text>
</comment>
<dbReference type="InterPro" id="IPR001296">
    <property type="entry name" value="Glyco_trans_1"/>
</dbReference>
<protein>
    <submittedName>
        <fullName evidence="3">Glycosyltransferase family 4 protein</fullName>
    </submittedName>
</protein>
<dbReference type="Gene3D" id="3.40.50.2000">
    <property type="entry name" value="Glycogen Phosphorylase B"/>
    <property type="match status" value="2"/>
</dbReference>
<dbReference type="EMBL" id="JAAMPT010000206">
    <property type="protein sequence ID" value="NMH25317.1"/>
    <property type="molecule type" value="Genomic_DNA"/>
</dbReference>
<evidence type="ECO:0000259" key="2">
    <source>
        <dbReference type="Pfam" id="PF13439"/>
    </source>
</evidence>
<evidence type="ECO:0000313" key="3">
    <source>
        <dbReference type="EMBL" id="NMH25317.1"/>
    </source>
</evidence>
<organism evidence="3 4">
    <name type="scientific">Flavobacterium solisilvae</name>
    <dbReference type="NCBI Taxonomy" id="1852019"/>
    <lineage>
        <taxon>Bacteria</taxon>
        <taxon>Pseudomonadati</taxon>
        <taxon>Bacteroidota</taxon>
        <taxon>Flavobacteriia</taxon>
        <taxon>Flavobacteriales</taxon>
        <taxon>Flavobacteriaceae</taxon>
        <taxon>Flavobacterium</taxon>
    </lineage>
</organism>
<reference evidence="3 4" key="1">
    <citation type="submission" date="2020-02" db="EMBL/GenBank/DDBJ databases">
        <title>Flavobacterium sp. genome.</title>
        <authorList>
            <person name="Jung H.S."/>
            <person name="Baek J.H."/>
            <person name="Jeon C.O."/>
        </authorList>
    </citation>
    <scope>NUCLEOTIDE SEQUENCE [LARGE SCALE GENOMIC DNA]</scope>
    <source>
        <strain evidence="3 4">SE-s27</strain>
    </source>
</reference>
<dbReference type="PANTHER" id="PTHR45947:SF3">
    <property type="entry name" value="SULFOQUINOVOSYL TRANSFERASE SQD2"/>
    <property type="match status" value="1"/>
</dbReference>
<evidence type="ECO:0000259" key="1">
    <source>
        <dbReference type="Pfam" id="PF00534"/>
    </source>
</evidence>
<feature type="domain" description="Glycosyl transferase family 1" evidence="1">
    <location>
        <begin position="181"/>
        <end position="345"/>
    </location>
</feature>
<dbReference type="InterPro" id="IPR050194">
    <property type="entry name" value="Glycosyltransferase_grp1"/>
</dbReference>
<dbReference type="RefSeq" id="WP_169523896.1">
    <property type="nucleotide sequence ID" value="NZ_JAAMPT010000206.1"/>
</dbReference>
<dbReference type="CDD" id="cd03801">
    <property type="entry name" value="GT4_PimA-like"/>
    <property type="match status" value="1"/>
</dbReference>
<dbReference type="InterPro" id="IPR028098">
    <property type="entry name" value="Glyco_trans_4-like_N"/>
</dbReference>
<dbReference type="Proteomes" id="UP000767947">
    <property type="component" value="Unassembled WGS sequence"/>
</dbReference>